<evidence type="ECO:0000313" key="4">
    <source>
        <dbReference type="Proteomes" id="UP000054324"/>
    </source>
</evidence>
<dbReference type="EMBL" id="KL596939">
    <property type="protein sequence ID" value="KER21815.1"/>
    <property type="molecule type" value="Genomic_DNA"/>
</dbReference>
<gene>
    <name evidence="3" type="ORF">T265_09951</name>
</gene>
<evidence type="ECO:0000313" key="3">
    <source>
        <dbReference type="EMBL" id="KER21815.1"/>
    </source>
</evidence>
<evidence type="ECO:0000256" key="2">
    <source>
        <dbReference type="SAM" id="SignalP"/>
    </source>
</evidence>
<sequence>MMPPTHESKLLHFLPLWRLFPSCCLQHWFAVELQTHPPEKRYQVAIRDLIPRLYRNTNRGGVSNASELQALESTFNQGLQTIVSLNMSPINPEHTLQEVKPHISNSKQDRVSHSPSALVPQQLQVNRGVLSVRFESSDKIYSSKQSQSHRAPLPQTIKTTGPRHHRAPPQTDNSAGFVANHTRRWRPCTASAQPQNPPRSDTSH</sequence>
<dbReference type="AlphaFoldDB" id="A0A074ZF08"/>
<feature type="region of interest" description="Disordered" evidence="1">
    <location>
        <begin position="140"/>
        <end position="177"/>
    </location>
</feature>
<accession>A0A074ZF08</accession>
<dbReference type="OrthoDB" id="25987at2759"/>
<dbReference type="RefSeq" id="XP_009174445.1">
    <property type="nucleotide sequence ID" value="XM_009176181.1"/>
</dbReference>
<feature type="signal peptide" evidence="2">
    <location>
        <begin position="1"/>
        <end position="30"/>
    </location>
</feature>
<dbReference type="GeneID" id="20324119"/>
<keyword evidence="4" id="KW-1185">Reference proteome</keyword>
<keyword evidence="2" id="KW-0732">Signal</keyword>
<feature type="compositionally biased region" description="Polar residues" evidence="1">
    <location>
        <begin position="140"/>
        <end position="149"/>
    </location>
</feature>
<reference evidence="3 4" key="1">
    <citation type="submission" date="2013-11" db="EMBL/GenBank/DDBJ databases">
        <title>Opisthorchis viverrini - life in the bile duct.</title>
        <authorList>
            <person name="Young N.D."/>
            <person name="Nagarajan N."/>
            <person name="Lin S.J."/>
            <person name="Korhonen P.K."/>
            <person name="Jex A.R."/>
            <person name="Hall R.S."/>
            <person name="Safavi-Hemami H."/>
            <person name="Kaewkong W."/>
            <person name="Bertrand D."/>
            <person name="Gao S."/>
            <person name="Seet Q."/>
            <person name="Wongkham S."/>
            <person name="Teh B.T."/>
            <person name="Wongkham C."/>
            <person name="Intapan P.M."/>
            <person name="Maleewong W."/>
            <person name="Yang X."/>
            <person name="Hu M."/>
            <person name="Wang Z."/>
            <person name="Hofmann A."/>
            <person name="Sternberg P.W."/>
            <person name="Tan P."/>
            <person name="Wang J."/>
            <person name="Gasser R.B."/>
        </authorList>
    </citation>
    <scope>NUCLEOTIDE SEQUENCE [LARGE SCALE GENOMIC DNA]</scope>
</reference>
<dbReference type="Proteomes" id="UP000054324">
    <property type="component" value="Unassembled WGS sequence"/>
</dbReference>
<organism evidence="3 4">
    <name type="scientific">Opisthorchis viverrini</name>
    <name type="common">Southeast Asian liver fluke</name>
    <dbReference type="NCBI Taxonomy" id="6198"/>
    <lineage>
        <taxon>Eukaryota</taxon>
        <taxon>Metazoa</taxon>
        <taxon>Spiralia</taxon>
        <taxon>Lophotrochozoa</taxon>
        <taxon>Platyhelminthes</taxon>
        <taxon>Trematoda</taxon>
        <taxon>Digenea</taxon>
        <taxon>Opisthorchiida</taxon>
        <taxon>Opisthorchiata</taxon>
        <taxon>Opisthorchiidae</taxon>
        <taxon>Opisthorchis</taxon>
    </lineage>
</organism>
<evidence type="ECO:0000256" key="1">
    <source>
        <dbReference type="SAM" id="MobiDB-lite"/>
    </source>
</evidence>
<dbReference type="KEGG" id="ovi:T265_09951"/>
<name>A0A074ZF08_OPIVI</name>
<proteinExistence type="predicted"/>
<feature type="chain" id="PRO_5001705119" evidence="2">
    <location>
        <begin position="31"/>
        <end position="204"/>
    </location>
</feature>
<protein>
    <submittedName>
        <fullName evidence="3">Uncharacterized protein</fullName>
    </submittedName>
</protein>
<dbReference type="CTD" id="20324119"/>